<dbReference type="SUPFAM" id="SSF52980">
    <property type="entry name" value="Restriction endonuclease-like"/>
    <property type="match status" value="1"/>
</dbReference>
<dbReference type="InterPro" id="IPR011604">
    <property type="entry name" value="PDDEXK-like_dom_sf"/>
</dbReference>
<evidence type="ECO:0000313" key="2">
    <source>
        <dbReference type="EMBL" id="SVC06512.1"/>
    </source>
</evidence>
<sequence>VIGDLRIVDALVRTGLTTDVVRLAAQSRHWRELYVAAPVDEDPDAPVIEGYIDLAVLESGPDGPGLIIVDYKTDAVADHADRMAKAERYRLQGAAYALAAERSTGLPVRRVVLCFLAADGATEVEVTDLTGAMTEVRSVARELAGA</sequence>
<proteinExistence type="predicted"/>
<reference evidence="2" key="1">
    <citation type="submission" date="2018-05" db="EMBL/GenBank/DDBJ databases">
        <authorList>
            <person name="Lanie J.A."/>
            <person name="Ng W.-L."/>
            <person name="Kazmierczak K.M."/>
            <person name="Andrzejewski T.M."/>
            <person name="Davidsen T.M."/>
            <person name="Wayne K.J."/>
            <person name="Tettelin H."/>
            <person name="Glass J.I."/>
            <person name="Rusch D."/>
            <person name="Podicherti R."/>
            <person name="Tsui H.-C.T."/>
            <person name="Winkler M.E."/>
        </authorList>
    </citation>
    <scope>NUCLEOTIDE SEQUENCE</scope>
</reference>
<name>A0A382J513_9ZZZZ</name>
<evidence type="ECO:0000259" key="1">
    <source>
        <dbReference type="Pfam" id="PF12705"/>
    </source>
</evidence>
<feature type="domain" description="PD-(D/E)XK endonuclease-like" evidence="1">
    <location>
        <begin position="25"/>
        <end position="116"/>
    </location>
</feature>
<protein>
    <recommendedName>
        <fullName evidence="1">PD-(D/E)XK endonuclease-like domain-containing protein</fullName>
    </recommendedName>
</protein>
<organism evidence="2">
    <name type="scientific">marine metagenome</name>
    <dbReference type="NCBI Taxonomy" id="408172"/>
    <lineage>
        <taxon>unclassified sequences</taxon>
        <taxon>metagenomes</taxon>
        <taxon>ecological metagenomes</taxon>
    </lineage>
</organism>
<dbReference type="AlphaFoldDB" id="A0A382J513"/>
<gene>
    <name evidence="2" type="ORF">METZ01_LOCUS259366</name>
</gene>
<dbReference type="InterPro" id="IPR011335">
    <property type="entry name" value="Restrct_endonuc-II-like"/>
</dbReference>
<dbReference type="Gene3D" id="3.90.320.10">
    <property type="match status" value="1"/>
</dbReference>
<feature type="non-terminal residue" evidence="2">
    <location>
        <position position="1"/>
    </location>
</feature>
<dbReference type="InterPro" id="IPR038726">
    <property type="entry name" value="PDDEXK_AddAB-type"/>
</dbReference>
<dbReference type="EMBL" id="UINC01071537">
    <property type="protein sequence ID" value="SVC06512.1"/>
    <property type="molecule type" value="Genomic_DNA"/>
</dbReference>
<dbReference type="Pfam" id="PF12705">
    <property type="entry name" value="PDDEXK_1"/>
    <property type="match status" value="1"/>
</dbReference>
<accession>A0A382J513</accession>